<dbReference type="Proteomes" id="UP000094336">
    <property type="component" value="Unassembled WGS sequence"/>
</dbReference>
<comment type="subcellular location">
    <subcellularLocation>
        <location evidence="1">Nucleus</location>
    </subcellularLocation>
</comment>
<dbReference type="GO" id="GO:0005524">
    <property type="term" value="F:ATP binding"/>
    <property type="evidence" value="ECO:0007669"/>
    <property type="project" value="UniProtKB-KW"/>
</dbReference>
<dbReference type="Gene3D" id="3.40.50.300">
    <property type="entry name" value="P-loop containing nucleotide triphosphate hydrolases"/>
    <property type="match status" value="1"/>
</dbReference>
<reference evidence="11" key="1">
    <citation type="submission" date="2016-05" db="EMBL/GenBank/DDBJ databases">
        <title>Comparative genomics of biotechnologically important yeasts.</title>
        <authorList>
            <consortium name="DOE Joint Genome Institute"/>
            <person name="Riley R."/>
            <person name="Haridas S."/>
            <person name="Wolfe K.H."/>
            <person name="Lopes M.R."/>
            <person name="Hittinger C.T."/>
            <person name="Goker M."/>
            <person name="Salamov A."/>
            <person name="Wisecaver J."/>
            <person name="Long T.M."/>
            <person name="Aerts A.L."/>
            <person name="Barry K."/>
            <person name="Choi C."/>
            <person name="Clum A."/>
            <person name="Coughlan A.Y."/>
            <person name="Deshpande S."/>
            <person name="Douglass A.P."/>
            <person name="Hanson S.J."/>
            <person name="Klenk H.-P."/>
            <person name="Labutti K."/>
            <person name="Lapidus A."/>
            <person name="Lindquist E."/>
            <person name="Lipzen A."/>
            <person name="Meier-Kolthoff J.P."/>
            <person name="Ohm R.A."/>
            <person name="Otillar R.P."/>
            <person name="Pangilinan J."/>
            <person name="Peng Y."/>
            <person name="Rokas A."/>
            <person name="Rosa C.A."/>
            <person name="Scheuner C."/>
            <person name="Sibirny A.A."/>
            <person name="Slot J.C."/>
            <person name="Stielow J.B."/>
            <person name="Sun H."/>
            <person name="Kurtzman C.P."/>
            <person name="Blackwell M."/>
            <person name="Grigoriev I.V."/>
            <person name="Jeffries T.W."/>
        </authorList>
    </citation>
    <scope>NUCLEOTIDE SEQUENCE [LARGE SCALE GENOMIC DNA]</scope>
    <source>
        <strain evidence="11">NRRL Y-12698</strain>
    </source>
</reference>
<dbReference type="InterPro" id="IPR057927">
    <property type="entry name" value="RAD24-like_helical"/>
</dbReference>
<dbReference type="GeneID" id="30150755"/>
<dbReference type="GO" id="GO:0003682">
    <property type="term" value="F:chromatin binding"/>
    <property type="evidence" value="ECO:0007669"/>
    <property type="project" value="TreeGrafter"/>
</dbReference>
<dbReference type="InterPro" id="IPR027417">
    <property type="entry name" value="P-loop_NTPase"/>
</dbReference>
<proteinExistence type="inferred from homology"/>
<comment type="similarity">
    <text evidence="2">Belongs to the rad17/RAD24 family.</text>
</comment>
<dbReference type="PANTHER" id="PTHR12172:SF0">
    <property type="entry name" value="CELL CYCLE CHECKPOINT PROTEIN RAD17"/>
    <property type="match status" value="1"/>
</dbReference>
<dbReference type="EMBL" id="KV454434">
    <property type="protein sequence ID" value="ODQ78797.1"/>
    <property type="molecule type" value="Genomic_DNA"/>
</dbReference>
<protein>
    <recommendedName>
        <fullName evidence="9">Checkpoint protein RAD24-like helical bundle domain-containing protein</fullName>
    </recommendedName>
</protein>
<name>A0A1E3QP83_9ASCO</name>
<dbReference type="GO" id="GO:0005634">
    <property type="term" value="C:nucleus"/>
    <property type="evidence" value="ECO:0007669"/>
    <property type="project" value="UniProtKB-SubCell"/>
</dbReference>
<evidence type="ECO:0000256" key="8">
    <source>
        <dbReference type="SAM" id="MobiDB-lite"/>
    </source>
</evidence>
<feature type="region of interest" description="Disordered" evidence="8">
    <location>
        <begin position="667"/>
        <end position="720"/>
    </location>
</feature>
<evidence type="ECO:0000256" key="7">
    <source>
        <dbReference type="ARBA" id="ARBA00023306"/>
    </source>
</evidence>
<evidence type="ECO:0000256" key="6">
    <source>
        <dbReference type="ARBA" id="ARBA00023242"/>
    </source>
</evidence>
<evidence type="ECO:0000256" key="5">
    <source>
        <dbReference type="ARBA" id="ARBA00022840"/>
    </source>
</evidence>
<dbReference type="AlphaFoldDB" id="A0A1E3QP83"/>
<dbReference type="GO" id="GO:0006281">
    <property type="term" value="P:DNA repair"/>
    <property type="evidence" value="ECO:0007669"/>
    <property type="project" value="InterPro"/>
</dbReference>
<dbReference type="GO" id="GO:0003689">
    <property type="term" value="F:DNA clamp loader activity"/>
    <property type="evidence" value="ECO:0007669"/>
    <property type="project" value="TreeGrafter"/>
</dbReference>
<dbReference type="OrthoDB" id="10265971at2759"/>
<keyword evidence="11" id="KW-1185">Reference proteome</keyword>
<evidence type="ECO:0000256" key="1">
    <source>
        <dbReference type="ARBA" id="ARBA00004123"/>
    </source>
</evidence>
<evidence type="ECO:0000313" key="11">
    <source>
        <dbReference type="Proteomes" id="UP000094336"/>
    </source>
</evidence>
<evidence type="ECO:0000256" key="4">
    <source>
        <dbReference type="ARBA" id="ARBA00022763"/>
    </source>
</evidence>
<evidence type="ECO:0000256" key="2">
    <source>
        <dbReference type="ARBA" id="ARBA00006168"/>
    </source>
</evidence>
<keyword evidence="5" id="KW-0067">ATP-binding</keyword>
<keyword evidence="6" id="KW-0539">Nucleus</keyword>
<evidence type="ECO:0000259" key="9">
    <source>
        <dbReference type="Pfam" id="PF25812"/>
    </source>
</evidence>
<keyword evidence="4" id="KW-0227">DNA damage</keyword>
<dbReference type="InterPro" id="IPR004582">
    <property type="entry name" value="Checkpoint_prot_Rad17_Rad24"/>
</dbReference>
<evidence type="ECO:0000256" key="3">
    <source>
        <dbReference type="ARBA" id="ARBA00022741"/>
    </source>
</evidence>
<dbReference type="Pfam" id="PF03215">
    <property type="entry name" value="Rad17"/>
    <property type="match status" value="1"/>
</dbReference>
<dbReference type="GO" id="GO:0000077">
    <property type="term" value="P:DNA damage checkpoint signaling"/>
    <property type="evidence" value="ECO:0007669"/>
    <property type="project" value="TreeGrafter"/>
</dbReference>
<dbReference type="SUPFAM" id="SSF52540">
    <property type="entry name" value="P-loop containing nucleoside triphosphate hydrolases"/>
    <property type="match status" value="1"/>
</dbReference>
<organism evidence="10 11">
    <name type="scientific">Babjeviella inositovora NRRL Y-12698</name>
    <dbReference type="NCBI Taxonomy" id="984486"/>
    <lineage>
        <taxon>Eukaryota</taxon>
        <taxon>Fungi</taxon>
        <taxon>Dikarya</taxon>
        <taxon>Ascomycota</taxon>
        <taxon>Saccharomycotina</taxon>
        <taxon>Pichiomycetes</taxon>
        <taxon>Serinales incertae sedis</taxon>
        <taxon>Babjeviella</taxon>
    </lineage>
</organism>
<dbReference type="Pfam" id="PF25812">
    <property type="entry name" value="RAD24_helical"/>
    <property type="match status" value="1"/>
</dbReference>
<dbReference type="STRING" id="984486.A0A1E3QP83"/>
<dbReference type="RefSeq" id="XP_018984125.1">
    <property type="nucleotide sequence ID" value="XM_019132902.1"/>
</dbReference>
<dbReference type="PANTHER" id="PTHR12172">
    <property type="entry name" value="CELL CYCLE CHECKPOINT PROTEIN RAD17"/>
    <property type="match status" value="1"/>
</dbReference>
<feature type="domain" description="Checkpoint protein RAD24-like helical bundle" evidence="9">
    <location>
        <begin position="380"/>
        <end position="548"/>
    </location>
</feature>
<feature type="compositionally biased region" description="Basic and acidic residues" evidence="8">
    <location>
        <begin position="671"/>
        <end position="690"/>
    </location>
</feature>
<evidence type="ECO:0000313" key="10">
    <source>
        <dbReference type="EMBL" id="ODQ78797.1"/>
    </source>
</evidence>
<feature type="region of interest" description="Disordered" evidence="8">
    <location>
        <begin position="1"/>
        <end position="52"/>
    </location>
</feature>
<keyword evidence="3" id="KW-0547">Nucleotide-binding</keyword>
<keyword evidence="7" id="KW-0131">Cell cycle</keyword>
<dbReference type="GO" id="GO:0033314">
    <property type="term" value="P:mitotic DNA replication checkpoint signaling"/>
    <property type="evidence" value="ECO:0007669"/>
    <property type="project" value="TreeGrafter"/>
</dbReference>
<gene>
    <name evidence="10" type="ORF">BABINDRAFT_9031</name>
</gene>
<accession>A0A1E3QP83</accession>
<sequence>MPPKTRTKPRHDPKIKPNRRGSQKVVISLDSDEEDGDASEFVSDNSEGDILPAKRRPQAMPVLKRSISSISSKTLKFRTPTPSQRNIDTSQCSFLVSQSISSPKTVISQLWVEKYAPKLVSEVAIHPKKLQVVEQVLTQMVNRQSNRRILLLTGPSGSSKSTLVKVLLNSMVRPQTLLSFALNAEESRYIEYTNPELEETSHVGNFSSFLEAARYSTLPILVEELPNVYHEPTRAAFVQSLAEWLHTSAQLPPLVLCLTETELPPESDSPGRNFLSIDTSLTAETLLGPQILNHQKCVRIKFNPIAKTILLKPLKRIIQSESALGGLVVKRSEAEEVLRRLGESGLGDIRSAISALEFWASNKGNSALNSGIDLISLTREDHLGLFHAIGKIVYGSTSSSNGGKETEEVQNYNLRTLLETKTGKIYDSAAIEVLDETPPPYETSFHPDYYAVKHVLDKSNSPSVLLLSVLENYAAVLAHEERAPGDGILLQHAAFVAEHLSAADTLASEEAVDVALRGTREGLRVNSKVLSLREHTLRFSRFFKVMKQRNATRRELMKERETRKLAVSVDDLNMLTGFYEPLIVNSKRYKLKNAVQGYKSRLGGRFTAILLDSTLPYGDTMEEEIPERTDVAVEYSESEMSDPIVDSEEDFDDSLDEGFEYLLSQSGTQLRDSKEHKHEVSEGEVPKFHLSEPPAKTPGKVDVWDVTGDLSSDSDLDSYF</sequence>